<name>A0A382N0G2_9ZZZZ</name>
<protein>
    <submittedName>
        <fullName evidence="1">Uncharacterized protein</fullName>
    </submittedName>
</protein>
<evidence type="ECO:0000313" key="1">
    <source>
        <dbReference type="EMBL" id="SVC54068.1"/>
    </source>
</evidence>
<gene>
    <name evidence="1" type="ORF">METZ01_LOCUS306922</name>
</gene>
<dbReference type="EMBL" id="UINC01096844">
    <property type="protein sequence ID" value="SVC54068.1"/>
    <property type="molecule type" value="Genomic_DNA"/>
</dbReference>
<dbReference type="AlphaFoldDB" id="A0A382N0G2"/>
<feature type="non-terminal residue" evidence="1">
    <location>
        <position position="376"/>
    </location>
</feature>
<sequence length="376" mass="37267">GLGVGLDHATSTLGADLGLGSSKMDPGSVKEFQNYISKRPVVGDLFEAAVQSLGTSGKFTEAAVSAPFDFPGGLSGKLKDNYSNLPKSFIDAKSSYGAASAAGMKSKVVNELVAELHRSGEYARLAKPSKEVAAGKATAAAAVKKVAKGGSISGTDSVPSLLTPGEFVVKKSAARSIGYSKLNRMNKTGIAGFAEGGIVGFERFAKGGKAKGGSGSVATPNAGAVKKVDAANKAYAKAMTGAAKKVGGMSKGLASVGKKGAELAKKLSAAAKKAAVASKGLTSVGKKGGELAKKLSAVSKKAVEAGKGLSSVGKKGGELAKAFVKVSKKAEEAGKGLGSVGKKGKALADAMDEVEDKADAAGKGLKGVGKKGKGLA</sequence>
<proteinExistence type="predicted"/>
<accession>A0A382N0G2</accession>
<reference evidence="1" key="1">
    <citation type="submission" date="2018-05" db="EMBL/GenBank/DDBJ databases">
        <authorList>
            <person name="Lanie J.A."/>
            <person name="Ng W.-L."/>
            <person name="Kazmierczak K.M."/>
            <person name="Andrzejewski T.M."/>
            <person name="Davidsen T.M."/>
            <person name="Wayne K.J."/>
            <person name="Tettelin H."/>
            <person name="Glass J.I."/>
            <person name="Rusch D."/>
            <person name="Podicherti R."/>
            <person name="Tsui H.-C.T."/>
            <person name="Winkler M.E."/>
        </authorList>
    </citation>
    <scope>NUCLEOTIDE SEQUENCE</scope>
</reference>
<organism evidence="1">
    <name type="scientific">marine metagenome</name>
    <dbReference type="NCBI Taxonomy" id="408172"/>
    <lineage>
        <taxon>unclassified sequences</taxon>
        <taxon>metagenomes</taxon>
        <taxon>ecological metagenomes</taxon>
    </lineage>
</organism>
<feature type="non-terminal residue" evidence="1">
    <location>
        <position position="1"/>
    </location>
</feature>